<name>A0A814N928_9BILA</name>
<proteinExistence type="predicted"/>
<dbReference type="EMBL" id="CAJNOV010002128">
    <property type="protein sequence ID" value="CAF1090279.1"/>
    <property type="molecule type" value="Genomic_DNA"/>
</dbReference>
<dbReference type="SUPFAM" id="SSF81383">
    <property type="entry name" value="F-box domain"/>
    <property type="match status" value="1"/>
</dbReference>
<protein>
    <recommendedName>
        <fullName evidence="1">F-box domain-containing protein</fullName>
    </recommendedName>
</protein>
<dbReference type="InterPro" id="IPR001810">
    <property type="entry name" value="F-box_dom"/>
</dbReference>
<accession>A0A814N928</accession>
<comment type="caution">
    <text evidence="2">The sequence shown here is derived from an EMBL/GenBank/DDBJ whole genome shotgun (WGS) entry which is preliminary data.</text>
</comment>
<sequence>MITQLETLPNEILLNIFSYLPWFDMLTSVWSLNFRFNSLVCSILSINDNQLNSGLIITNGLSYNKCCSILFPLILNSLSLSSSIQLIHFDDTYSTASNLSYEWLFNDKYIIRFPNLKSLILTRCGSIEPIIQSLSYLIEHQLDELTLTFDWQAFKRLLNVQKYSSITLERELLVIKKFIRQLFSDRCQLTYLRLDIGNEFRFGSIHKCLASYSHLSSNFTQRQFPSCCVTLRRLYIRLNQASFLENLIEHVPNLEKLLVKFHSSLNNASSLSSNVEILKQSNGNWFHKVPKLRYFTLKTFIYTDLEFIYLKWLLNNFNYVEKLKLHLKSDEIIETKSKNIWKSFIDANFIRQYCLPDIIINLKDFNFYICRQCQLTISDIENITNSFKIHPFFIAHQWTNVKCLFDPIMSYQHLFSSFTKMLEFSNNFVIHPCILNWPYIGKHSPHCHPSLFLFLEQFNDLSPDISCIKVYKSHEMEFDKLDLSMSLQMLLKMNDFKGINIPFRNVTKIQFGTCFDRHRAHVTVPIERDELREKVLAQLISMPVQLKCLLVEQFEWLLHVVTYASNELRMNALSSVQYAEFCLPSCHRGYNNANHIGKKLVPFLSTYMPHLQTLRLWRPDDFLFTTSKFILNKQN</sequence>
<evidence type="ECO:0000313" key="3">
    <source>
        <dbReference type="Proteomes" id="UP000663855"/>
    </source>
</evidence>
<dbReference type="PROSITE" id="PS50181">
    <property type="entry name" value="FBOX"/>
    <property type="match status" value="1"/>
</dbReference>
<dbReference type="AlphaFoldDB" id="A0A814N928"/>
<dbReference type="InterPro" id="IPR036047">
    <property type="entry name" value="F-box-like_dom_sf"/>
</dbReference>
<evidence type="ECO:0000313" key="2">
    <source>
        <dbReference type="EMBL" id="CAF1090279.1"/>
    </source>
</evidence>
<feature type="domain" description="F-box" evidence="1">
    <location>
        <begin position="2"/>
        <end position="40"/>
    </location>
</feature>
<reference evidence="2" key="1">
    <citation type="submission" date="2021-02" db="EMBL/GenBank/DDBJ databases">
        <authorList>
            <person name="Nowell W R."/>
        </authorList>
    </citation>
    <scope>NUCLEOTIDE SEQUENCE</scope>
</reference>
<organism evidence="2 3">
    <name type="scientific">Rotaria magnacalcarata</name>
    <dbReference type="NCBI Taxonomy" id="392030"/>
    <lineage>
        <taxon>Eukaryota</taxon>
        <taxon>Metazoa</taxon>
        <taxon>Spiralia</taxon>
        <taxon>Gnathifera</taxon>
        <taxon>Rotifera</taxon>
        <taxon>Eurotatoria</taxon>
        <taxon>Bdelloidea</taxon>
        <taxon>Philodinida</taxon>
        <taxon>Philodinidae</taxon>
        <taxon>Rotaria</taxon>
    </lineage>
</organism>
<gene>
    <name evidence="2" type="ORF">CJN711_LOCUS6634</name>
</gene>
<dbReference type="Proteomes" id="UP000663855">
    <property type="component" value="Unassembled WGS sequence"/>
</dbReference>
<evidence type="ECO:0000259" key="1">
    <source>
        <dbReference type="PROSITE" id="PS50181"/>
    </source>
</evidence>